<accession>A0ABV3RSP0</accession>
<evidence type="ECO:0000313" key="2">
    <source>
        <dbReference type="EMBL" id="MEW9921964.1"/>
    </source>
</evidence>
<name>A0ABV3RSP0_9RHOB</name>
<evidence type="ECO:0000313" key="3">
    <source>
        <dbReference type="Proteomes" id="UP001556098"/>
    </source>
</evidence>
<proteinExistence type="predicted"/>
<dbReference type="RefSeq" id="WP_367879663.1">
    <property type="nucleotide sequence ID" value="NZ_JBFNXX010000026.1"/>
</dbReference>
<comment type="caution">
    <text evidence="2">The sequence shown here is derived from an EMBL/GenBank/DDBJ whole genome shotgun (WGS) entry which is preliminary data.</text>
</comment>
<dbReference type="Pfam" id="PF13474">
    <property type="entry name" value="SnoaL_3"/>
    <property type="match status" value="1"/>
</dbReference>
<dbReference type="InterPro" id="IPR032710">
    <property type="entry name" value="NTF2-like_dom_sf"/>
</dbReference>
<dbReference type="InterPro" id="IPR037401">
    <property type="entry name" value="SnoaL-like"/>
</dbReference>
<dbReference type="Gene3D" id="3.10.450.50">
    <property type="match status" value="1"/>
</dbReference>
<dbReference type="Proteomes" id="UP001556098">
    <property type="component" value="Unassembled WGS sequence"/>
</dbReference>
<dbReference type="EMBL" id="JBFNXX010000026">
    <property type="protein sequence ID" value="MEW9921964.1"/>
    <property type="molecule type" value="Genomic_DNA"/>
</dbReference>
<reference evidence="2 3" key="1">
    <citation type="submission" date="2024-07" db="EMBL/GenBank/DDBJ databases">
        <title>Marimonas sp.nov., isolated from tidal-flat sediment.</title>
        <authorList>
            <person name="Jayan J.N."/>
            <person name="Lee S.S."/>
        </authorList>
    </citation>
    <scope>NUCLEOTIDE SEQUENCE [LARGE SCALE GENOMIC DNA]</scope>
    <source>
        <strain evidence="2 3">MJW-29</strain>
    </source>
</reference>
<dbReference type="SUPFAM" id="SSF54427">
    <property type="entry name" value="NTF2-like"/>
    <property type="match status" value="1"/>
</dbReference>
<protein>
    <submittedName>
        <fullName evidence="2">Nuclear transport factor 2 family protein</fullName>
    </submittedName>
</protein>
<evidence type="ECO:0000259" key="1">
    <source>
        <dbReference type="Pfam" id="PF13474"/>
    </source>
</evidence>
<feature type="domain" description="SnoaL-like" evidence="1">
    <location>
        <begin position="14"/>
        <end position="132"/>
    </location>
</feature>
<sequence>MEKLVIKPSSELLAVSRRWYAHNSNGDQIALPNFMSNSENLRFLGSASGENWCGQEVRDAVVAYFQDKPDILHMEELFAEAFEAGNIGWATIINKVTLAGRSEKPFEFRETLVFALEQGSWKIVSRHGSVPTPNRVILGRSERRWLC</sequence>
<organism evidence="2 3">
    <name type="scientific">Sulfitobacter sediminis</name>
    <dbReference type="NCBI Taxonomy" id="3234186"/>
    <lineage>
        <taxon>Bacteria</taxon>
        <taxon>Pseudomonadati</taxon>
        <taxon>Pseudomonadota</taxon>
        <taxon>Alphaproteobacteria</taxon>
        <taxon>Rhodobacterales</taxon>
        <taxon>Roseobacteraceae</taxon>
        <taxon>Sulfitobacter</taxon>
    </lineage>
</organism>
<gene>
    <name evidence="2" type="ORF">AB2B41_20350</name>
</gene>
<keyword evidence="3" id="KW-1185">Reference proteome</keyword>